<comment type="catalytic activity">
    <reaction evidence="5 6">
        <text>NAD(+) + ATP = ADP + NADP(+) + H(+)</text>
        <dbReference type="Rhea" id="RHEA:18629"/>
        <dbReference type="ChEBI" id="CHEBI:15378"/>
        <dbReference type="ChEBI" id="CHEBI:30616"/>
        <dbReference type="ChEBI" id="CHEBI:57540"/>
        <dbReference type="ChEBI" id="CHEBI:58349"/>
        <dbReference type="ChEBI" id="CHEBI:456216"/>
        <dbReference type="EC" id="2.7.1.23"/>
    </reaction>
</comment>
<keyword evidence="8" id="KW-1185">Reference proteome</keyword>
<dbReference type="Pfam" id="PF20143">
    <property type="entry name" value="NAD_kinase_C"/>
    <property type="match status" value="1"/>
</dbReference>
<feature type="binding site" evidence="6">
    <location>
        <position position="243"/>
    </location>
    <ligand>
        <name>NAD(+)</name>
        <dbReference type="ChEBI" id="CHEBI:57540"/>
    </ligand>
</feature>
<dbReference type="EC" id="2.7.1.23" evidence="6"/>
<evidence type="ECO:0000313" key="8">
    <source>
        <dbReference type="Proteomes" id="UP001169242"/>
    </source>
</evidence>
<keyword evidence="6" id="KW-0547">Nucleotide-binding</keyword>
<dbReference type="EMBL" id="JAQIFT010000068">
    <property type="protein sequence ID" value="MDA3733760.1"/>
    <property type="molecule type" value="Genomic_DNA"/>
</dbReference>
<feature type="active site" description="Proton acceptor" evidence="6">
    <location>
        <position position="68"/>
    </location>
</feature>
<protein>
    <recommendedName>
        <fullName evidence="6">NAD kinase</fullName>
        <ecNumber evidence="6">2.7.1.23</ecNumber>
    </recommendedName>
    <alternativeName>
        <fullName evidence="6">ATP-dependent NAD kinase</fullName>
    </alternativeName>
</protein>
<dbReference type="PANTHER" id="PTHR20275:SF0">
    <property type="entry name" value="NAD KINASE"/>
    <property type="match status" value="1"/>
</dbReference>
<dbReference type="Gene3D" id="3.40.50.10330">
    <property type="entry name" value="Probable inorganic polyphosphate/atp-NAD kinase, domain 1"/>
    <property type="match status" value="1"/>
</dbReference>
<dbReference type="GO" id="GO:0005737">
    <property type="term" value="C:cytoplasm"/>
    <property type="evidence" value="ECO:0007669"/>
    <property type="project" value="UniProtKB-SubCell"/>
</dbReference>
<evidence type="ECO:0000256" key="6">
    <source>
        <dbReference type="HAMAP-Rule" id="MF_00361"/>
    </source>
</evidence>
<keyword evidence="6" id="KW-0067">ATP-binding</keyword>
<dbReference type="AlphaFoldDB" id="A0AA42J2V9"/>
<comment type="similarity">
    <text evidence="6">Belongs to the NAD kinase family.</text>
</comment>
<dbReference type="GO" id="GO:0046872">
    <property type="term" value="F:metal ion binding"/>
    <property type="evidence" value="ECO:0007669"/>
    <property type="project" value="UniProtKB-UniRule"/>
</dbReference>
<proteinExistence type="inferred from homology"/>
<feature type="binding site" evidence="6">
    <location>
        <begin position="142"/>
        <end position="143"/>
    </location>
    <ligand>
        <name>NAD(+)</name>
        <dbReference type="ChEBI" id="CHEBI:57540"/>
    </ligand>
</feature>
<comment type="cofactor">
    <cofactor evidence="6">
        <name>a divalent metal cation</name>
        <dbReference type="ChEBI" id="CHEBI:60240"/>
    </cofactor>
</comment>
<evidence type="ECO:0000256" key="4">
    <source>
        <dbReference type="ARBA" id="ARBA00023027"/>
    </source>
</evidence>
<keyword evidence="4 6" id="KW-0520">NAD</keyword>
<keyword evidence="3 6" id="KW-0521">NADP</keyword>
<dbReference type="Pfam" id="PF01513">
    <property type="entry name" value="NAD_kinase"/>
    <property type="match status" value="1"/>
</dbReference>
<keyword evidence="1 6" id="KW-0808">Transferase</keyword>
<accession>A0AA42J2V9</accession>
<dbReference type="GO" id="GO:0005524">
    <property type="term" value="F:ATP binding"/>
    <property type="evidence" value="ECO:0007669"/>
    <property type="project" value="UniProtKB-KW"/>
</dbReference>
<evidence type="ECO:0000313" key="7">
    <source>
        <dbReference type="EMBL" id="MDA3733760.1"/>
    </source>
</evidence>
<dbReference type="InterPro" id="IPR017438">
    <property type="entry name" value="ATP-NAD_kinase_N"/>
</dbReference>
<comment type="subcellular location">
    <subcellularLocation>
        <location evidence="6">Cytoplasm</location>
    </subcellularLocation>
</comment>
<evidence type="ECO:0000256" key="3">
    <source>
        <dbReference type="ARBA" id="ARBA00022857"/>
    </source>
</evidence>
<evidence type="ECO:0000256" key="5">
    <source>
        <dbReference type="ARBA" id="ARBA00047925"/>
    </source>
</evidence>
<comment type="function">
    <text evidence="6">Involved in the regulation of the intracellular balance of NAD and NADP, and is a key enzyme in the biosynthesis of NADP. Catalyzes specifically the phosphorylation on 2'-hydroxyl of the adenosine moiety of NAD to yield NADP.</text>
</comment>
<dbReference type="HAMAP" id="MF_00361">
    <property type="entry name" value="NAD_kinase"/>
    <property type="match status" value="1"/>
</dbReference>
<gene>
    <name evidence="6" type="primary">nadK</name>
    <name evidence="7" type="ORF">PBV87_20010</name>
</gene>
<organism evidence="7 8">
    <name type="scientific">Holtiella tumoricola</name>
    <dbReference type="NCBI Taxonomy" id="3018743"/>
    <lineage>
        <taxon>Bacteria</taxon>
        <taxon>Bacillati</taxon>
        <taxon>Bacillota</taxon>
        <taxon>Clostridia</taxon>
        <taxon>Lachnospirales</taxon>
        <taxon>Cellulosilyticaceae</taxon>
        <taxon>Holtiella</taxon>
    </lineage>
</organism>
<sequence>MKRIGIVPNLLKDKDLETTKCVIEWLLEHEAEVYIAHHIGCLLGKGVHLVEDEQIYEKSEAIIAIGGDGTILSVTQKACLYDLPIMGINLGRLGFLADVEISEVQELLPKLIQDTYSIDERMMLTVKVTLPSGETHKFQALNDIYVARGSSSRISEFEIQVNEQFLDIYPADGIIFATPTGSTAYNLSAGGPIVAPNARQIMITPICPHSIYSRAVIVSDTDRIQIKTNNYDGTTLELVVDGQMKMNITPMHCIEIQKAPYTTKLIKLSELHFFEILRKKIVERRK</sequence>
<reference evidence="7" key="1">
    <citation type="journal article" date="2023" name="Int. J. Syst. Evol. Microbiol.">
        <title>&lt;i&gt;Holtiella tumoricola&lt;/i&gt; gen. nov. sp. nov., isolated from a human clinical sample.</title>
        <authorList>
            <person name="Allen-Vercoe E."/>
            <person name="Daigneault M.C."/>
            <person name="Vancuren S.J."/>
            <person name="Cochrane K."/>
            <person name="O'Neal L.L."/>
            <person name="Sankaranarayanan K."/>
            <person name="Lawson P.A."/>
        </authorList>
    </citation>
    <scope>NUCLEOTIDE SEQUENCE</scope>
    <source>
        <strain evidence="7">CC70A</strain>
    </source>
</reference>
<dbReference type="InterPro" id="IPR016064">
    <property type="entry name" value="NAD/diacylglycerol_kinase_sf"/>
</dbReference>
<keyword evidence="2 6" id="KW-0418">Kinase</keyword>
<dbReference type="SUPFAM" id="SSF111331">
    <property type="entry name" value="NAD kinase/diacylglycerol kinase-like"/>
    <property type="match status" value="1"/>
</dbReference>
<feature type="binding site" evidence="6">
    <location>
        <position position="172"/>
    </location>
    <ligand>
        <name>NAD(+)</name>
        <dbReference type="ChEBI" id="CHEBI:57540"/>
    </ligand>
</feature>
<comment type="caution">
    <text evidence="6">Lacks conserved residue(s) required for the propagation of feature annotation.</text>
</comment>
<dbReference type="InterPro" id="IPR002504">
    <property type="entry name" value="NADK"/>
</dbReference>
<dbReference type="Proteomes" id="UP001169242">
    <property type="component" value="Unassembled WGS sequence"/>
</dbReference>
<dbReference type="GO" id="GO:0051287">
    <property type="term" value="F:NAD binding"/>
    <property type="evidence" value="ECO:0007669"/>
    <property type="project" value="UniProtKB-ARBA"/>
</dbReference>
<dbReference type="GO" id="GO:0006741">
    <property type="term" value="P:NADP+ biosynthetic process"/>
    <property type="evidence" value="ECO:0007669"/>
    <property type="project" value="UniProtKB-UniRule"/>
</dbReference>
<name>A0AA42J2V9_9FIRM</name>
<dbReference type="GO" id="GO:0019674">
    <property type="term" value="P:NAD+ metabolic process"/>
    <property type="evidence" value="ECO:0007669"/>
    <property type="project" value="InterPro"/>
</dbReference>
<dbReference type="PANTHER" id="PTHR20275">
    <property type="entry name" value="NAD KINASE"/>
    <property type="match status" value="1"/>
</dbReference>
<dbReference type="RefSeq" id="WP_053985411.1">
    <property type="nucleotide sequence ID" value="NZ_JAQIFT010000068.1"/>
</dbReference>
<feature type="binding site" evidence="6">
    <location>
        <begin position="183"/>
        <end position="188"/>
    </location>
    <ligand>
        <name>NAD(+)</name>
        <dbReference type="ChEBI" id="CHEBI:57540"/>
    </ligand>
</feature>
<evidence type="ECO:0000256" key="1">
    <source>
        <dbReference type="ARBA" id="ARBA00022679"/>
    </source>
</evidence>
<dbReference type="Gene3D" id="2.60.200.30">
    <property type="entry name" value="Probable inorganic polyphosphate/atp-NAD kinase, domain 2"/>
    <property type="match status" value="1"/>
</dbReference>
<feature type="binding site" evidence="6">
    <location>
        <position position="153"/>
    </location>
    <ligand>
        <name>NAD(+)</name>
        <dbReference type="ChEBI" id="CHEBI:57540"/>
    </ligand>
</feature>
<feature type="binding site" evidence="6">
    <location>
        <begin position="68"/>
        <end position="69"/>
    </location>
    <ligand>
        <name>NAD(+)</name>
        <dbReference type="ChEBI" id="CHEBI:57540"/>
    </ligand>
</feature>
<dbReference type="InterPro" id="IPR017437">
    <property type="entry name" value="ATP-NAD_kinase_PpnK-typ_C"/>
</dbReference>
<keyword evidence="6" id="KW-0963">Cytoplasm</keyword>
<dbReference type="GO" id="GO:0003951">
    <property type="term" value="F:NAD+ kinase activity"/>
    <property type="evidence" value="ECO:0007669"/>
    <property type="project" value="UniProtKB-UniRule"/>
</dbReference>
<comment type="caution">
    <text evidence="7">The sequence shown here is derived from an EMBL/GenBank/DDBJ whole genome shotgun (WGS) entry which is preliminary data.</text>
</comment>
<evidence type="ECO:0000256" key="2">
    <source>
        <dbReference type="ARBA" id="ARBA00022777"/>
    </source>
</evidence>